<keyword evidence="7" id="KW-0540">Nuclease</keyword>
<evidence type="ECO:0000256" key="12">
    <source>
        <dbReference type="ARBA" id="ARBA00045850"/>
    </source>
</evidence>
<keyword evidence="9" id="KW-0378">Hydrolase</keyword>
<dbReference type="GO" id="GO:0004518">
    <property type="term" value="F:nuclease activity"/>
    <property type="evidence" value="ECO:0007669"/>
    <property type="project" value="UniProtKB-KW"/>
</dbReference>
<comment type="cofactor">
    <cofactor evidence="1">
        <name>a divalent metal cation</name>
        <dbReference type="ChEBI" id="CHEBI:60240"/>
    </cofactor>
</comment>
<evidence type="ECO:0000256" key="4">
    <source>
        <dbReference type="ARBA" id="ARBA00006958"/>
    </source>
</evidence>
<name>A0AAD9PTQ0_ACRCE</name>
<dbReference type="Proteomes" id="UP001249851">
    <property type="component" value="Unassembled WGS sequence"/>
</dbReference>
<feature type="region of interest" description="Disordered" evidence="13">
    <location>
        <begin position="1"/>
        <end position="23"/>
    </location>
</feature>
<dbReference type="PANTHER" id="PTHR22930:SF286">
    <property type="entry name" value="NUCLEASE HARBI1"/>
    <property type="match status" value="1"/>
</dbReference>
<dbReference type="EMBL" id="JARQWQ010000145">
    <property type="protein sequence ID" value="KAK2548470.1"/>
    <property type="molecule type" value="Genomic_DNA"/>
</dbReference>
<evidence type="ECO:0000256" key="5">
    <source>
        <dbReference type="ARBA" id="ARBA00015519"/>
    </source>
</evidence>
<keyword evidence="10" id="KW-0539">Nucleus</keyword>
<keyword evidence="8" id="KW-0479">Metal-binding</keyword>
<keyword evidence="16" id="KW-1185">Reference proteome</keyword>
<reference evidence="15" key="1">
    <citation type="journal article" date="2023" name="G3 (Bethesda)">
        <title>Whole genome assembly and annotation of the endangered Caribbean coral Acropora cervicornis.</title>
        <authorList>
            <person name="Selwyn J.D."/>
            <person name="Vollmer S.V."/>
        </authorList>
    </citation>
    <scope>NUCLEOTIDE SEQUENCE</scope>
    <source>
        <strain evidence="15">K2</strain>
    </source>
</reference>
<dbReference type="GO" id="GO:0046872">
    <property type="term" value="F:metal ion binding"/>
    <property type="evidence" value="ECO:0007669"/>
    <property type="project" value="UniProtKB-KW"/>
</dbReference>
<evidence type="ECO:0000256" key="13">
    <source>
        <dbReference type="SAM" id="MobiDB-lite"/>
    </source>
</evidence>
<evidence type="ECO:0000256" key="1">
    <source>
        <dbReference type="ARBA" id="ARBA00001968"/>
    </source>
</evidence>
<evidence type="ECO:0000256" key="2">
    <source>
        <dbReference type="ARBA" id="ARBA00004123"/>
    </source>
</evidence>
<dbReference type="GO" id="GO:0005634">
    <property type="term" value="C:nucleus"/>
    <property type="evidence" value="ECO:0007669"/>
    <property type="project" value="UniProtKB-SubCell"/>
</dbReference>
<dbReference type="PRINTS" id="PR02086">
    <property type="entry name" value="PUTNUCHARBI1"/>
</dbReference>
<comment type="function">
    <text evidence="12">Transposase-derived protein that may have nuclease activity. Does not have transposase activity.</text>
</comment>
<dbReference type="GO" id="GO:0016787">
    <property type="term" value="F:hydrolase activity"/>
    <property type="evidence" value="ECO:0007669"/>
    <property type="project" value="UniProtKB-KW"/>
</dbReference>
<evidence type="ECO:0000313" key="16">
    <source>
        <dbReference type="Proteomes" id="UP001249851"/>
    </source>
</evidence>
<evidence type="ECO:0000256" key="7">
    <source>
        <dbReference type="ARBA" id="ARBA00022722"/>
    </source>
</evidence>
<organism evidence="15 16">
    <name type="scientific">Acropora cervicornis</name>
    <name type="common">Staghorn coral</name>
    <dbReference type="NCBI Taxonomy" id="6130"/>
    <lineage>
        <taxon>Eukaryota</taxon>
        <taxon>Metazoa</taxon>
        <taxon>Cnidaria</taxon>
        <taxon>Anthozoa</taxon>
        <taxon>Hexacorallia</taxon>
        <taxon>Scleractinia</taxon>
        <taxon>Astrocoeniina</taxon>
        <taxon>Acroporidae</taxon>
        <taxon>Acropora</taxon>
    </lineage>
</organism>
<reference evidence="15" key="2">
    <citation type="journal article" date="2023" name="Science">
        <title>Genomic signatures of disease resistance in endangered staghorn corals.</title>
        <authorList>
            <person name="Vollmer S.V."/>
            <person name="Selwyn J.D."/>
            <person name="Despard B.A."/>
            <person name="Roesel C.L."/>
        </authorList>
    </citation>
    <scope>NUCLEOTIDE SEQUENCE</scope>
    <source>
        <strain evidence="15">K2</strain>
    </source>
</reference>
<comment type="subcellular location">
    <subcellularLocation>
        <location evidence="3">Cytoplasm</location>
    </subcellularLocation>
    <subcellularLocation>
        <location evidence="2">Nucleus</location>
    </subcellularLocation>
</comment>
<proteinExistence type="inferred from homology"/>
<sequence length="447" mass="50391">MASAQVVETSVTNNSPSQDSYHPDDLFQSRMHRSIEHVEFQIRRISFVEMESAPSNSCTDGVDKGLIEQEMFNPGEMHGGVDGLFHPVLGDEIQSWRKNLTYEEDKSTLVTANVYPSFYASATQATGVMQKFWKQNEDEELRNRFRFGRQGIGYITNLIADELRRSTRRNHALPPLQQVLIALRFYASGSFLQVIGDTAGVDKSTVSRVVTNVSNALIAKQSKFITWPLDAEVPEVKNSFYRRGGFPCVIGCVDGTHIRIQAPNEHENAYVKRKGFHSINVQGVCNHEGKFTNIVARWPGSCHDSHIFRSSNIGQFLEENHNSLDDGIILGDSGYACSPFLMTPYANPEIPQQEAYNSAHTKTRVVIEQTYGRWKRRFHVLHSEIRMAPQKVCLIIGACAVLHNIAVLLKEPMDDADLPDEVPEVEVYDGPQQRITITNHICNTFFS</sequence>
<evidence type="ECO:0000256" key="6">
    <source>
        <dbReference type="ARBA" id="ARBA00022490"/>
    </source>
</evidence>
<accession>A0AAD9PTQ0</accession>
<comment type="similarity">
    <text evidence="4">Belongs to the HARBI1 family.</text>
</comment>
<dbReference type="PANTHER" id="PTHR22930">
    <property type="match status" value="1"/>
</dbReference>
<evidence type="ECO:0000256" key="10">
    <source>
        <dbReference type="ARBA" id="ARBA00023242"/>
    </source>
</evidence>
<evidence type="ECO:0000256" key="3">
    <source>
        <dbReference type="ARBA" id="ARBA00004496"/>
    </source>
</evidence>
<comment type="caution">
    <text evidence="15">The sequence shown here is derived from an EMBL/GenBank/DDBJ whole genome shotgun (WGS) entry which is preliminary data.</text>
</comment>
<evidence type="ECO:0000256" key="8">
    <source>
        <dbReference type="ARBA" id="ARBA00022723"/>
    </source>
</evidence>
<feature type="domain" description="DDE Tnp4" evidence="14">
    <location>
        <begin position="253"/>
        <end position="404"/>
    </location>
</feature>
<evidence type="ECO:0000313" key="15">
    <source>
        <dbReference type="EMBL" id="KAK2548470.1"/>
    </source>
</evidence>
<evidence type="ECO:0000256" key="9">
    <source>
        <dbReference type="ARBA" id="ARBA00022801"/>
    </source>
</evidence>
<evidence type="ECO:0000256" key="11">
    <source>
        <dbReference type="ARBA" id="ARBA00030126"/>
    </source>
</evidence>
<keyword evidence="6" id="KW-0963">Cytoplasm</keyword>
<protein>
    <recommendedName>
        <fullName evidence="5">Putative nuclease HARBI1</fullName>
    </recommendedName>
    <alternativeName>
        <fullName evidence="11">Harbinger transposase-derived nuclease</fullName>
    </alternativeName>
</protein>
<dbReference type="InterPro" id="IPR045249">
    <property type="entry name" value="HARBI1-like"/>
</dbReference>
<dbReference type="InterPro" id="IPR026103">
    <property type="entry name" value="HARBI1_animal"/>
</dbReference>
<dbReference type="AlphaFoldDB" id="A0AAD9PTQ0"/>
<dbReference type="GO" id="GO:0005737">
    <property type="term" value="C:cytoplasm"/>
    <property type="evidence" value="ECO:0007669"/>
    <property type="project" value="UniProtKB-SubCell"/>
</dbReference>
<dbReference type="InterPro" id="IPR027806">
    <property type="entry name" value="HARBI1_dom"/>
</dbReference>
<evidence type="ECO:0000259" key="14">
    <source>
        <dbReference type="Pfam" id="PF13359"/>
    </source>
</evidence>
<gene>
    <name evidence="15" type="ORF">P5673_031250</name>
</gene>
<dbReference type="Pfam" id="PF13359">
    <property type="entry name" value="DDE_Tnp_4"/>
    <property type="match status" value="1"/>
</dbReference>
<feature type="compositionally biased region" description="Polar residues" evidence="13">
    <location>
        <begin position="1"/>
        <end position="20"/>
    </location>
</feature>